<dbReference type="Gene3D" id="1.20.120.520">
    <property type="entry name" value="nmb1532 protein domain like"/>
    <property type="match status" value="1"/>
</dbReference>
<reference evidence="2 3" key="1">
    <citation type="journal article" date="2018" name="ISME J.">
        <title>Endosymbiont genomes yield clues of tubeworm success.</title>
        <authorList>
            <person name="Li Y."/>
            <person name="Liles M.R."/>
            <person name="Halanych K.M."/>
        </authorList>
    </citation>
    <scope>NUCLEOTIDE SEQUENCE [LARGE SCALE GENOMIC DNA]</scope>
    <source>
        <strain evidence="2">A1464</strain>
    </source>
</reference>
<feature type="domain" description="Hemerythrin-like" evidence="1">
    <location>
        <begin position="5"/>
        <end position="134"/>
    </location>
</feature>
<evidence type="ECO:0000259" key="1">
    <source>
        <dbReference type="Pfam" id="PF01814"/>
    </source>
</evidence>
<dbReference type="Proteomes" id="UP000254266">
    <property type="component" value="Unassembled WGS sequence"/>
</dbReference>
<organism evidence="2 3">
    <name type="scientific">endosymbiont of Galathealinum brachiosum</name>
    <dbReference type="NCBI Taxonomy" id="2200906"/>
    <lineage>
        <taxon>Bacteria</taxon>
        <taxon>Pseudomonadati</taxon>
        <taxon>Pseudomonadota</taxon>
        <taxon>Gammaproteobacteria</taxon>
        <taxon>sulfur-oxidizing symbionts</taxon>
    </lineage>
</organism>
<accession>A0A370DAT4</accession>
<dbReference type="EMBL" id="QFXC01000013">
    <property type="protein sequence ID" value="RDH81296.1"/>
    <property type="molecule type" value="Genomic_DNA"/>
</dbReference>
<protein>
    <recommendedName>
        <fullName evidence="1">Hemerythrin-like domain-containing protein</fullName>
    </recommendedName>
</protein>
<dbReference type="AlphaFoldDB" id="A0A370DAT4"/>
<dbReference type="InterPro" id="IPR012312">
    <property type="entry name" value="Hemerythrin-like"/>
</dbReference>
<comment type="caution">
    <text evidence="2">The sequence shown here is derived from an EMBL/GenBank/DDBJ whole genome shotgun (WGS) entry which is preliminary data.</text>
</comment>
<evidence type="ECO:0000313" key="2">
    <source>
        <dbReference type="EMBL" id="RDH81296.1"/>
    </source>
</evidence>
<keyword evidence="3" id="KW-1185">Reference proteome</keyword>
<evidence type="ECO:0000313" key="3">
    <source>
        <dbReference type="Proteomes" id="UP000254266"/>
    </source>
</evidence>
<name>A0A370DAT4_9GAMM</name>
<dbReference type="Pfam" id="PF01814">
    <property type="entry name" value="Hemerythrin"/>
    <property type="match status" value="1"/>
</dbReference>
<gene>
    <name evidence="2" type="ORF">DIZ80_14425</name>
</gene>
<sequence length="140" mass="16370">MYSLSELKKQNQEISDLIEVLRVLFNDKKLVNNPFVCDLVSRFNEKVWMHLVFEDNTIYSELAKHHNPDISEIAKSFHDSAKEIKKEFSCYVKHWCKASGADHHQQAFCGDSSAILDKITQRIEFETDKIFPLVEKHVEN</sequence>
<proteinExistence type="predicted"/>